<dbReference type="Proteomes" id="UP000077521">
    <property type="component" value="Unassembled WGS sequence"/>
</dbReference>
<comment type="caution">
    <text evidence="2">The sequence shown here is derived from an EMBL/GenBank/DDBJ whole genome shotgun (WGS) entry which is preliminary data.</text>
</comment>
<dbReference type="AlphaFoldDB" id="A0A8T8SLS2"/>
<feature type="compositionally biased region" description="Polar residues" evidence="1">
    <location>
        <begin position="1"/>
        <end position="15"/>
    </location>
</feature>
<organism evidence="2 3">
    <name type="scientific">Tilletia indica</name>
    <dbReference type="NCBI Taxonomy" id="43049"/>
    <lineage>
        <taxon>Eukaryota</taxon>
        <taxon>Fungi</taxon>
        <taxon>Dikarya</taxon>
        <taxon>Basidiomycota</taxon>
        <taxon>Ustilaginomycotina</taxon>
        <taxon>Exobasidiomycetes</taxon>
        <taxon>Tilletiales</taxon>
        <taxon>Tilletiaceae</taxon>
        <taxon>Tilletia</taxon>
    </lineage>
</organism>
<accession>A0A8T8SLS2</accession>
<evidence type="ECO:0000256" key="1">
    <source>
        <dbReference type="SAM" id="MobiDB-lite"/>
    </source>
</evidence>
<protein>
    <submittedName>
        <fullName evidence="2">Uncharacterized protein</fullName>
    </submittedName>
</protein>
<dbReference type="EMBL" id="LWDF02000774">
    <property type="protein sequence ID" value="KAE8242735.1"/>
    <property type="molecule type" value="Genomic_DNA"/>
</dbReference>
<keyword evidence="3" id="KW-1185">Reference proteome</keyword>
<feature type="non-terminal residue" evidence="2">
    <location>
        <position position="1"/>
    </location>
</feature>
<name>A0A8T8SLS2_9BASI</name>
<feature type="region of interest" description="Disordered" evidence="1">
    <location>
        <begin position="1"/>
        <end position="38"/>
    </location>
</feature>
<reference evidence="2" key="1">
    <citation type="submission" date="2016-04" db="EMBL/GenBank/DDBJ databases">
        <authorList>
            <person name="Nguyen H.D."/>
            <person name="Samba Siva P."/>
            <person name="Cullis J."/>
            <person name="Levesque C.A."/>
            <person name="Hambleton S."/>
        </authorList>
    </citation>
    <scope>NUCLEOTIDE SEQUENCE</scope>
    <source>
        <strain evidence="2">DAOMC 236416</strain>
    </source>
</reference>
<evidence type="ECO:0000313" key="3">
    <source>
        <dbReference type="Proteomes" id="UP000077521"/>
    </source>
</evidence>
<reference evidence="2" key="2">
    <citation type="journal article" date="2019" name="IMA Fungus">
        <title>Genome sequencing and comparison of five Tilletia species to identify candidate genes for the detection of regulated species infecting wheat.</title>
        <authorList>
            <person name="Nguyen H.D.T."/>
            <person name="Sultana T."/>
            <person name="Kesanakurti P."/>
            <person name="Hambleton S."/>
        </authorList>
    </citation>
    <scope>NUCLEOTIDE SEQUENCE</scope>
    <source>
        <strain evidence="2">DAOMC 236416</strain>
    </source>
</reference>
<proteinExistence type="predicted"/>
<gene>
    <name evidence="2" type="ORF">A4X13_0g7031</name>
</gene>
<evidence type="ECO:0000313" key="2">
    <source>
        <dbReference type="EMBL" id="KAE8242735.1"/>
    </source>
</evidence>
<sequence length="38" mass="4144">MSSRQHSSQTPTVASQDEEMTLPETFLTPGIKTTSMST</sequence>